<feature type="region of interest" description="Disordered" evidence="1">
    <location>
        <begin position="163"/>
        <end position="188"/>
    </location>
</feature>
<gene>
    <name evidence="3" type="ORF">TCAL_16636</name>
</gene>
<evidence type="ECO:0000313" key="3">
    <source>
        <dbReference type="EMBL" id="TRY62635.1"/>
    </source>
</evidence>
<sequence>MSATGFLSTGSHRTVFKRAKTFAPTFNALSSSRSSRNSVESSPDSSEDSGENDDKFESTSSLGLARPEKSAFSISRRRPKSLIFLATTQDLSEDHINFASSKWREKRRHLSPPKLCSIPENDSVQNDWLDLHSSLQSAQGNLQKRRGMSSSSQCHKDTFARRYQDELESSTGHRSPVSIENGYRPFSSSPNAQCSFPVINDSSMENEQKDVDDRFLVQGDGFPLSKHENQSFGDDPVHVEVWQPKSELQHWLSFVSDFALSLICLVIAVPAILLLYDHYMKQRNPFV</sequence>
<dbReference type="EMBL" id="VCGU01000458">
    <property type="protein sequence ID" value="TRY62635.1"/>
    <property type="molecule type" value="Genomic_DNA"/>
</dbReference>
<comment type="caution">
    <text evidence="3">The sequence shown here is derived from an EMBL/GenBank/DDBJ whole genome shotgun (WGS) entry which is preliminary data.</text>
</comment>
<protein>
    <submittedName>
        <fullName evidence="3">Uncharacterized protein</fullName>
    </submittedName>
</protein>
<keyword evidence="2" id="KW-0812">Transmembrane</keyword>
<keyword evidence="4" id="KW-1185">Reference proteome</keyword>
<keyword evidence="2" id="KW-0472">Membrane</keyword>
<keyword evidence="2" id="KW-1133">Transmembrane helix</keyword>
<dbReference type="Proteomes" id="UP000318571">
    <property type="component" value="Chromosome 10"/>
</dbReference>
<evidence type="ECO:0000313" key="4">
    <source>
        <dbReference type="Proteomes" id="UP000318571"/>
    </source>
</evidence>
<feature type="region of interest" description="Disordered" evidence="1">
    <location>
        <begin position="27"/>
        <end position="72"/>
    </location>
</feature>
<proteinExistence type="predicted"/>
<accession>A0A553NB45</accession>
<name>A0A553NB45_TIGCA</name>
<evidence type="ECO:0000256" key="1">
    <source>
        <dbReference type="SAM" id="MobiDB-lite"/>
    </source>
</evidence>
<feature type="transmembrane region" description="Helical" evidence="2">
    <location>
        <begin position="251"/>
        <end position="276"/>
    </location>
</feature>
<evidence type="ECO:0000256" key="2">
    <source>
        <dbReference type="SAM" id="Phobius"/>
    </source>
</evidence>
<feature type="compositionally biased region" description="Low complexity" evidence="1">
    <location>
        <begin position="30"/>
        <end position="44"/>
    </location>
</feature>
<dbReference type="AlphaFoldDB" id="A0A553NB45"/>
<organism evidence="3 4">
    <name type="scientific">Tigriopus californicus</name>
    <name type="common">Marine copepod</name>
    <dbReference type="NCBI Taxonomy" id="6832"/>
    <lineage>
        <taxon>Eukaryota</taxon>
        <taxon>Metazoa</taxon>
        <taxon>Ecdysozoa</taxon>
        <taxon>Arthropoda</taxon>
        <taxon>Crustacea</taxon>
        <taxon>Multicrustacea</taxon>
        <taxon>Hexanauplia</taxon>
        <taxon>Copepoda</taxon>
        <taxon>Harpacticoida</taxon>
        <taxon>Harpacticidae</taxon>
        <taxon>Tigriopus</taxon>
    </lineage>
</organism>
<reference evidence="3 4" key="1">
    <citation type="journal article" date="2018" name="Nat. Ecol. Evol.">
        <title>Genomic signatures of mitonuclear coevolution across populations of Tigriopus californicus.</title>
        <authorList>
            <person name="Barreto F.S."/>
            <person name="Watson E.T."/>
            <person name="Lima T.G."/>
            <person name="Willett C.S."/>
            <person name="Edmands S."/>
            <person name="Li W."/>
            <person name="Burton R.S."/>
        </authorList>
    </citation>
    <scope>NUCLEOTIDE SEQUENCE [LARGE SCALE GENOMIC DNA]</scope>
    <source>
        <strain evidence="3 4">San Diego</strain>
    </source>
</reference>